<keyword evidence="1 4" id="KW-0645">Protease</keyword>
<evidence type="ECO:0000256" key="5">
    <source>
        <dbReference type="SAM" id="MobiDB-lite"/>
    </source>
</evidence>
<feature type="non-terminal residue" evidence="8">
    <location>
        <position position="1"/>
    </location>
</feature>
<evidence type="ECO:0000259" key="6">
    <source>
        <dbReference type="PROSITE" id="PS50240"/>
    </source>
</evidence>
<feature type="compositionally biased region" description="Low complexity" evidence="5">
    <location>
        <begin position="596"/>
        <end position="649"/>
    </location>
</feature>
<evidence type="ECO:0000256" key="3">
    <source>
        <dbReference type="ARBA" id="ARBA00023157"/>
    </source>
</evidence>
<dbReference type="PANTHER" id="PTHR24252">
    <property type="entry name" value="ACROSIN-RELATED"/>
    <property type="match status" value="1"/>
</dbReference>
<feature type="region of interest" description="Disordered" evidence="5">
    <location>
        <begin position="596"/>
        <end position="672"/>
    </location>
</feature>
<keyword evidence="7" id="KW-1185">Reference proteome</keyword>
<evidence type="ECO:0000256" key="2">
    <source>
        <dbReference type="ARBA" id="ARBA00022825"/>
    </source>
</evidence>
<evidence type="ECO:0000256" key="4">
    <source>
        <dbReference type="RuleBase" id="RU363034"/>
    </source>
</evidence>
<dbReference type="InterPro" id="IPR043504">
    <property type="entry name" value="Peptidase_S1_PA_chymotrypsin"/>
</dbReference>
<protein>
    <submittedName>
        <fullName evidence="8">Mediator of RNA polymerase II transcription subunit 26</fullName>
    </submittedName>
</protein>
<dbReference type="Gene3D" id="2.40.10.10">
    <property type="entry name" value="Trypsin-like serine proteases"/>
    <property type="match status" value="1"/>
</dbReference>
<dbReference type="GO" id="GO:0004252">
    <property type="term" value="F:serine-type endopeptidase activity"/>
    <property type="evidence" value="ECO:0007669"/>
    <property type="project" value="InterPro"/>
</dbReference>
<organism evidence="7 8">
    <name type="scientific">Petromyzon marinus</name>
    <name type="common">Sea lamprey</name>
    <dbReference type="NCBI Taxonomy" id="7757"/>
    <lineage>
        <taxon>Eukaryota</taxon>
        <taxon>Metazoa</taxon>
        <taxon>Chordata</taxon>
        <taxon>Craniata</taxon>
        <taxon>Vertebrata</taxon>
        <taxon>Cyclostomata</taxon>
        <taxon>Hyperoartia</taxon>
        <taxon>Petromyzontiformes</taxon>
        <taxon>Petromyzontidae</taxon>
        <taxon>Petromyzon</taxon>
    </lineage>
</organism>
<feature type="compositionally biased region" description="Low complexity" evidence="5">
    <location>
        <begin position="658"/>
        <end position="672"/>
    </location>
</feature>
<name>A0AAJ7WXM4_PETMA</name>
<gene>
    <name evidence="8" type="primary">LOC116944316</name>
</gene>
<feature type="compositionally biased region" description="Polar residues" evidence="5">
    <location>
        <begin position="954"/>
        <end position="967"/>
    </location>
</feature>
<feature type="region of interest" description="Disordered" evidence="5">
    <location>
        <begin position="20"/>
        <end position="62"/>
    </location>
</feature>
<dbReference type="SUPFAM" id="SSF50494">
    <property type="entry name" value="Trypsin-like serine proteases"/>
    <property type="match status" value="1"/>
</dbReference>
<dbReference type="InterPro" id="IPR009003">
    <property type="entry name" value="Peptidase_S1_PA"/>
</dbReference>
<feature type="compositionally biased region" description="Low complexity" evidence="5">
    <location>
        <begin position="30"/>
        <end position="62"/>
    </location>
</feature>
<dbReference type="FunFam" id="2.40.10.10:FF:000166">
    <property type="entry name" value="Trypsin"/>
    <property type="match status" value="1"/>
</dbReference>
<dbReference type="PANTHER" id="PTHR24252:SF10">
    <property type="entry name" value="SERINE PROTEASE 56"/>
    <property type="match status" value="1"/>
</dbReference>
<dbReference type="Proteomes" id="UP001318040">
    <property type="component" value="Chromosome 21"/>
</dbReference>
<dbReference type="InterPro" id="IPR001254">
    <property type="entry name" value="Trypsin_dom"/>
</dbReference>
<evidence type="ECO:0000313" key="8">
    <source>
        <dbReference type="RefSeq" id="XP_032813770.1"/>
    </source>
</evidence>
<keyword evidence="2 4" id="KW-0720">Serine protease</keyword>
<feature type="compositionally biased region" description="Low complexity" evidence="5">
    <location>
        <begin position="471"/>
        <end position="480"/>
    </location>
</feature>
<dbReference type="Pfam" id="PF00089">
    <property type="entry name" value="Trypsin"/>
    <property type="match status" value="2"/>
</dbReference>
<feature type="region of interest" description="Disordered" evidence="5">
    <location>
        <begin position="947"/>
        <end position="996"/>
    </location>
</feature>
<proteinExistence type="predicted"/>
<feature type="region of interest" description="Disordered" evidence="5">
    <location>
        <begin position="453"/>
        <end position="480"/>
    </location>
</feature>
<dbReference type="PRINTS" id="PR00722">
    <property type="entry name" value="CHYMOTRYPSIN"/>
</dbReference>
<evidence type="ECO:0000313" key="7">
    <source>
        <dbReference type="Proteomes" id="UP001318040"/>
    </source>
</evidence>
<sequence>KARINFRPLDLSDLAVASEEATDAGGGDVATPTPARGARRATPAGPALGTVRRGTRQRGVGVPRIVGGTEPPRGAFPWLVSARLRGAHACGAVLVARRWALTAAHCFHRSKREDDWAAVLGEHDLVETDPFESTIAINRIIIHPHYDPRSFDCDVALLELAQPAPLSAHVSTLALPPSSLQLPPGTPCTVAGWGTLQEGERARAVMRGLRPIGGEGSKSVLHIATKITKSTNIMIYLAIPLVNRLPNGPGSRVLLAARLPLQPQSLCRSALGPAHVTAGMLCAGRMDGAADTCQGDSGGPLVCSPPNPSRDPSAATAAPVLLGVVSWGDGCAEVGKPGVYARVPRFSHWARQQMALPPGSREPTCAELRQLRAVEAGPLRENRDSQLCSFYSRPCRPSQMPPGAPSAPQLGFPAAGDECQRASRISCAKKKRACELRDVLGGLVRSLGRESELRRRHGGFPGPLSAPISHPLQQQQQEQQEWEELQQIQQWEQQEDEKWQRQQQPQRGVRQQQPEQQVQQEQQQQQQQQQQPQGQQQQQLEQQPEQQQQPQQQEQQPEQQQRRVFKVTELLEPLNRRQHMLGRQQPDLIHMQHLQLEQQQQQQPRHQQQAQHQLQHQLQQLQQQHQTIPLQQQMNQTRQKQQTNQSQKQPNLTEQRHQPNQIQLQQNQTQDELNQMQLQKNQTQEELNQIQLQQNQTQEELNQMQLQKNQTQEELNQIQLQQDQTQEELNQIHLQRNQTQEELNQIQLQQDQTHEELNQIQLQRNKTQEELNQIQLQQNQTHEELNQIQLQQNQTQDELNQIQVQQNQTQDELNQIQLKQNQTQEEFNDIQLPQNQTLQVNPSHDKYQMQLQQLNKTEDLNQTQQPLNESTTLHGLIPLNKSQLYQSHQRLNNTFHEQLDQTEQRQNQSQGLHLSEQLNQAELHLQQHQSQQQQPDHLQQLYLTQPQPHQTQQVPSKTPQQPSQNYLSQNQPSQNHLSQNQSNQNQSDPSHEDLHQSEQLNQRLNQSHHEGYLSDPELDRTEQVNQFHAELNGYHQQLDHTKQLNQSQHPLNQTHRQLDQSHISNRSQMLDQSRHLQSETQQPNGPYQQLNRSNQDLNETQKTNQMQQVHQSNHEQQQVDETLQPTPGLPLLPPSSSCPGLQAAEEALSRESGSWSWVFRVPEEKLLMEFTHVWLESRTRSARVRALVNGEALLFSTALGPEGDSLQTRLLRIIAPALRAARAPRGPRGQGQTRAAGSRSG</sequence>
<dbReference type="InterPro" id="IPR001314">
    <property type="entry name" value="Peptidase_S1A"/>
</dbReference>
<keyword evidence="3" id="KW-1015">Disulfide bond</keyword>
<dbReference type="KEGG" id="pmrn:116944316"/>
<evidence type="ECO:0000256" key="1">
    <source>
        <dbReference type="ARBA" id="ARBA00022670"/>
    </source>
</evidence>
<feature type="region of interest" description="Disordered" evidence="5">
    <location>
        <begin position="1067"/>
        <end position="1145"/>
    </location>
</feature>
<feature type="compositionally biased region" description="Low complexity" evidence="5">
    <location>
        <begin position="501"/>
        <end position="559"/>
    </location>
</feature>
<dbReference type="GO" id="GO:0006508">
    <property type="term" value="P:proteolysis"/>
    <property type="evidence" value="ECO:0007669"/>
    <property type="project" value="UniProtKB-KW"/>
</dbReference>
<feature type="region of interest" description="Disordered" evidence="5">
    <location>
        <begin position="496"/>
        <end position="561"/>
    </location>
</feature>
<dbReference type="PROSITE" id="PS00134">
    <property type="entry name" value="TRYPSIN_HIS"/>
    <property type="match status" value="1"/>
</dbReference>
<feature type="compositionally biased region" description="Polar residues" evidence="5">
    <location>
        <begin position="1078"/>
        <end position="1104"/>
    </location>
</feature>
<feature type="domain" description="Peptidase S1" evidence="6">
    <location>
        <begin position="65"/>
        <end position="355"/>
    </location>
</feature>
<dbReference type="RefSeq" id="XP_032813770.1">
    <property type="nucleotide sequence ID" value="XM_032957879.1"/>
</dbReference>
<keyword evidence="4" id="KW-0378">Hydrolase</keyword>
<dbReference type="AlphaFoldDB" id="A0AAJ7WXM4"/>
<dbReference type="PROSITE" id="PS00135">
    <property type="entry name" value="TRYPSIN_SER"/>
    <property type="match status" value="1"/>
</dbReference>
<feature type="compositionally biased region" description="Low complexity" evidence="5">
    <location>
        <begin position="1105"/>
        <end position="1116"/>
    </location>
</feature>
<dbReference type="CDD" id="cd00190">
    <property type="entry name" value="Tryp_SPc"/>
    <property type="match status" value="1"/>
</dbReference>
<accession>A0AAJ7WXM4</accession>
<reference evidence="8" key="1">
    <citation type="submission" date="2025-08" db="UniProtKB">
        <authorList>
            <consortium name="RefSeq"/>
        </authorList>
    </citation>
    <scope>IDENTIFICATION</scope>
    <source>
        <tissue evidence="8">Sperm</tissue>
    </source>
</reference>
<dbReference type="InterPro" id="IPR018114">
    <property type="entry name" value="TRYPSIN_HIS"/>
</dbReference>
<dbReference type="PROSITE" id="PS50240">
    <property type="entry name" value="TRYPSIN_DOM"/>
    <property type="match status" value="1"/>
</dbReference>
<feature type="region of interest" description="Disordered" evidence="5">
    <location>
        <begin position="1221"/>
        <end position="1241"/>
    </location>
</feature>
<dbReference type="SMART" id="SM00020">
    <property type="entry name" value="Tryp_SPc"/>
    <property type="match status" value="1"/>
</dbReference>
<feature type="compositionally biased region" description="Low complexity" evidence="5">
    <location>
        <begin position="968"/>
        <end position="987"/>
    </location>
</feature>
<dbReference type="InterPro" id="IPR033116">
    <property type="entry name" value="TRYPSIN_SER"/>
</dbReference>